<comment type="caution">
    <text evidence="1">The sequence shown here is derived from an EMBL/GenBank/DDBJ whole genome shotgun (WGS) entry which is preliminary data.</text>
</comment>
<dbReference type="PANTHER" id="PTHR44051">
    <property type="entry name" value="GLUTATHIONE S-TRANSFERASE-RELATED"/>
    <property type="match status" value="1"/>
</dbReference>
<dbReference type="Gene3D" id="3.40.30.10">
    <property type="entry name" value="Glutaredoxin"/>
    <property type="match status" value="1"/>
</dbReference>
<dbReference type="SUPFAM" id="SSF47616">
    <property type="entry name" value="GST C-terminal domain-like"/>
    <property type="match status" value="1"/>
</dbReference>
<dbReference type="GO" id="GO:0016740">
    <property type="term" value="F:transferase activity"/>
    <property type="evidence" value="ECO:0007669"/>
    <property type="project" value="UniProtKB-KW"/>
</dbReference>
<dbReference type="CDD" id="cd03046">
    <property type="entry name" value="GST_N_GTT1_like"/>
    <property type="match status" value="1"/>
</dbReference>
<dbReference type="PANTHER" id="PTHR44051:SF21">
    <property type="entry name" value="GLUTATHIONE S-TRANSFERASE FAMILY PROTEIN"/>
    <property type="match status" value="1"/>
</dbReference>
<keyword evidence="2" id="KW-1185">Reference proteome</keyword>
<dbReference type="Proteomes" id="UP000027746">
    <property type="component" value="Unassembled WGS sequence"/>
</dbReference>
<dbReference type="PROSITE" id="PS50405">
    <property type="entry name" value="GST_CTER"/>
    <property type="match status" value="1"/>
</dbReference>
<dbReference type="InterPro" id="IPR036282">
    <property type="entry name" value="Glutathione-S-Trfase_C_sf"/>
</dbReference>
<dbReference type="SFLD" id="SFLDS00019">
    <property type="entry name" value="Glutathione_Transferase_(cytos"/>
    <property type="match status" value="1"/>
</dbReference>
<evidence type="ECO:0000313" key="2">
    <source>
        <dbReference type="Proteomes" id="UP000027746"/>
    </source>
</evidence>
<reference evidence="1 2" key="1">
    <citation type="submission" date="2014-01" db="EMBL/GenBank/DDBJ databases">
        <title>Sulfitobacter sp. H3 (MCCC 1A00686) Genome Sequencing.</title>
        <authorList>
            <person name="Lai Q."/>
            <person name="Hong Z."/>
        </authorList>
    </citation>
    <scope>NUCLEOTIDE SEQUENCE [LARGE SCALE GENOMIC DNA]</scope>
    <source>
        <strain evidence="1 2">H3</strain>
    </source>
</reference>
<keyword evidence="1" id="KW-0808">Transferase</keyword>
<dbReference type="InterPro" id="IPR040079">
    <property type="entry name" value="Glutathione_S-Trfase"/>
</dbReference>
<dbReference type="AlphaFoldDB" id="A0A073J5D7"/>
<dbReference type="RefSeq" id="WP_037922926.1">
    <property type="nucleotide sequence ID" value="NZ_CP054599.1"/>
</dbReference>
<dbReference type="InterPro" id="IPR004046">
    <property type="entry name" value="GST_C"/>
</dbReference>
<dbReference type="OrthoDB" id="5740960at2"/>
<dbReference type="Pfam" id="PF00043">
    <property type="entry name" value="GST_C"/>
    <property type="match status" value="1"/>
</dbReference>
<dbReference type="Gene3D" id="1.20.1050.10">
    <property type="match status" value="1"/>
</dbReference>
<gene>
    <name evidence="1" type="ORF">SUH3_10415</name>
</gene>
<evidence type="ECO:0000313" key="1">
    <source>
        <dbReference type="EMBL" id="KEJ97179.1"/>
    </source>
</evidence>
<dbReference type="InterPro" id="IPR010987">
    <property type="entry name" value="Glutathione-S-Trfase_C-like"/>
</dbReference>
<dbReference type="Pfam" id="PF13417">
    <property type="entry name" value="GST_N_3"/>
    <property type="match status" value="1"/>
</dbReference>
<accession>A0A073J5D7</accession>
<dbReference type="PROSITE" id="PS50404">
    <property type="entry name" value="GST_NTER"/>
    <property type="match status" value="1"/>
</dbReference>
<dbReference type="CDD" id="cd03207">
    <property type="entry name" value="GST_C_8"/>
    <property type="match status" value="1"/>
</dbReference>
<protein>
    <submittedName>
        <fullName evidence="1">Glutathione S-transferase</fullName>
    </submittedName>
</protein>
<sequence>MLTLYHGPNTRSSRIVQLLIEMDALDKVDIRVVGLVRRGNIGAPDPANPHPEGKVPLLDHDGTLIRESNAIILYLTDHFASDMGVPIGDSRRGAYLSWLAYYGNVVEPVMIGLAAGVDHPAFYTTFRGPKEFYAHLDQTLSQQPYLLGDSYTAADLLMASPFQFMPDFIPDMPNIKAWIERCGSRPSIKEMQERDAAMLDAA</sequence>
<organism evidence="1 2">
    <name type="scientific">Pseudosulfitobacter pseudonitzschiae</name>
    <dbReference type="NCBI Taxonomy" id="1402135"/>
    <lineage>
        <taxon>Bacteria</taxon>
        <taxon>Pseudomonadati</taxon>
        <taxon>Pseudomonadota</taxon>
        <taxon>Alphaproteobacteria</taxon>
        <taxon>Rhodobacterales</taxon>
        <taxon>Roseobacteraceae</taxon>
        <taxon>Pseudosulfitobacter</taxon>
    </lineage>
</organism>
<dbReference type="EMBL" id="JAMD01000002">
    <property type="protein sequence ID" value="KEJ97179.1"/>
    <property type="molecule type" value="Genomic_DNA"/>
</dbReference>
<dbReference type="InterPro" id="IPR004045">
    <property type="entry name" value="Glutathione_S-Trfase_N"/>
</dbReference>
<dbReference type="SUPFAM" id="SSF52833">
    <property type="entry name" value="Thioredoxin-like"/>
    <property type="match status" value="1"/>
</dbReference>
<proteinExistence type="predicted"/>
<dbReference type="InterPro" id="IPR036249">
    <property type="entry name" value="Thioredoxin-like_sf"/>
</dbReference>
<dbReference type="GeneID" id="68871793"/>
<name>A0A073J5D7_9RHOB</name>